<keyword evidence="2" id="KW-1185">Reference proteome</keyword>
<proteinExistence type="predicted"/>
<reference evidence="1 2" key="1">
    <citation type="submission" date="2019-08" db="EMBL/GenBank/DDBJ databases">
        <title>The genome of the soybean aphid Biotype 1, its phylome, world population structure and adaptation to the North American continent.</title>
        <authorList>
            <person name="Giordano R."/>
            <person name="Donthu R.K."/>
            <person name="Hernandez A.G."/>
            <person name="Wright C.L."/>
            <person name="Zimin A.V."/>
        </authorList>
    </citation>
    <scope>NUCLEOTIDE SEQUENCE [LARGE SCALE GENOMIC DNA]</scope>
    <source>
        <tissue evidence="1">Whole aphids</tissue>
    </source>
</reference>
<dbReference type="AlphaFoldDB" id="A0A6G0TQJ1"/>
<accession>A0A6G0TQJ1</accession>
<evidence type="ECO:0000313" key="1">
    <source>
        <dbReference type="EMBL" id="KAE9535970.1"/>
    </source>
</evidence>
<name>A0A6G0TQJ1_APHGL</name>
<sequence>MLRVRSRTLALFTVSPPINDRFLSDRHTHTHTHTHMERSLWSSPVSGLQYNGLNCITHVPHQGPTPSHLVKTIVKTSAPMVVDRIKTNVNFIHIYTMEVECNFLFFAHDFNFLIIFKQTNHIINLPLVKNDFSNGMPFDIISVYLSCFLIKPFHQRISKEGSYDAHTTYIPNYISSHLDNFLYYICVCDIFLMFCRDAEVLVKHNILYMYTYLAGEILHLQLKQKQSSYIVSCLTTVLLCISVDNRHFLYPSDTTLSCSRGSLTGCCSGKPINELNNRYCKKRFTTCIKKKIEKNGVETTLLRTNCFLEYLFLLLCVVIGDHIYI</sequence>
<comment type="caution">
    <text evidence="1">The sequence shown here is derived from an EMBL/GenBank/DDBJ whole genome shotgun (WGS) entry which is preliminary data.</text>
</comment>
<protein>
    <submittedName>
        <fullName evidence="1">Uncharacterized protein</fullName>
    </submittedName>
</protein>
<organism evidence="1 2">
    <name type="scientific">Aphis glycines</name>
    <name type="common">Soybean aphid</name>
    <dbReference type="NCBI Taxonomy" id="307491"/>
    <lineage>
        <taxon>Eukaryota</taxon>
        <taxon>Metazoa</taxon>
        <taxon>Ecdysozoa</taxon>
        <taxon>Arthropoda</taxon>
        <taxon>Hexapoda</taxon>
        <taxon>Insecta</taxon>
        <taxon>Pterygota</taxon>
        <taxon>Neoptera</taxon>
        <taxon>Paraneoptera</taxon>
        <taxon>Hemiptera</taxon>
        <taxon>Sternorrhyncha</taxon>
        <taxon>Aphidomorpha</taxon>
        <taxon>Aphidoidea</taxon>
        <taxon>Aphididae</taxon>
        <taxon>Aphidini</taxon>
        <taxon>Aphis</taxon>
        <taxon>Aphis</taxon>
    </lineage>
</organism>
<dbReference type="EMBL" id="VYZN01000025">
    <property type="protein sequence ID" value="KAE9535970.1"/>
    <property type="molecule type" value="Genomic_DNA"/>
</dbReference>
<evidence type="ECO:0000313" key="2">
    <source>
        <dbReference type="Proteomes" id="UP000475862"/>
    </source>
</evidence>
<gene>
    <name evidence="1" type="ORF">AGLY_007871</name>
</gene>
<dbReference type="Proteomes" id="UP000475862">
    <property type="component" value="Unassembled WGS sequence"/>
</dbReference>